<gene>
    <name evidence="6" type="ORF">GCM10017653_25740</name>
</gene>
<organism evidence="6 7">
    <name type="scientific">Ancylobacter defluvii</name>
    <dbReference type="NCBI Taxonomy" id="1282440"/>
    <lineage>
        <taxon>Bacteria</taxon>
        <taxon>Pseudomonadati</taxon>
        <taxon>Pseudomonadota</taxon>
        <taxon>Alphaproteobacteria</taxon>
        <taxon>Hyphomicrobiales</taxon>
        <taxon>Xanthobacteraceae</taxon>
        <taxon>Ancylobacter</taxon>
    </lineage>
</organism>
<dbReference type="GO" id="GO:0097347">
    <property type="term" value="C:TAM protein secretion complex"/>
    <property type="evidence" value="ECO:0007669"/>
    <property type="project" value="TreeGrafter"/>
</dbReference>
<dbReference type="GO" id="GO:0009306">
    <property type="term" value="P:protein secretion"/>
    <property type="evidence" value="ECO:0007669"/>
    <property type="project" value="InterPro"/>
</dbReference>
<dbReference type="PANTHER" id="PTHR36985:SF1">
    <property type="entry name" value="TRANSLOCATION AND ASSEMBLY MODULE SUBUNIT TAMB"/>
    <property type="match status" value="1"/>
</dbReference>
<dbReference type="RefSeq" id="WP_213364396.1">
    <property type="nucleotide sequence ID" value="NZ_BSFM01000014.1"/>
</dbReference>
<keyword evidence="2" id="KW-0812">Transmembrane</keyword>
<evidence type="ECO:0000313" key="6">
    <source>
        <dbReference type="EMBL" id="GLK84504.1"/>
    </source>
</evidence>
<comment type="caution">
    <text evidence="6">The sequence shown here is derived from an EMBL/GenBank/DDBJ whole genome shotgun (WGS) entry which is preliminary data.</text>
</comment>
<evidence type="ECO:0000313" key="7">
    <source>
        <dbReference type="Proteomes" id="UP001143330"/>
    </source>
</evidence>
<evidence type="ECO:0000256" key="2">
    <source>
        <dbReference type="ARBA" id="ARBA00022692"/>
    </source>
</evidence>
<reference evidence="6" key="2">
    <citation type="submission" date="2023-01" db="EMBL/GenBank/DDBJ databases">
        <authorList>
            <person name="Sun Q."/>
            <person name="Evtushenko L."/>
        </authorList>
    </citation>
    <scope>NUCLEOTIDE SEQUENCE</scope>
    <source>
        <strain evidence="6">VKM B-2789</strain>
    </source>
</reference>
<accession>A0A9W6NAI5</accession>
<evidence type="ECO:0000256" key="1">
    <source>
        <dbReference type="ARBA" id="ARBA00004167"/>
    </source>
</evidence>
<protein>
    <recommendedName>
        <fullName evidence="5">Translocation and assembly module TamB C-terminal domain-containing protein</fullName>
    </recommendedName>
</protein>
<sequence>MVARFLGFLIYALIGLVLLVLVAFGAIQTPPGKAVLARLASSLASTPGIAVSIEGISGFIPSDIGVERIILSDEEGPFASISGARLSWSPLALFNRSVDVSALEAAKVEVLRRPLPPAEQPVPPPSSSSGIPLLPVRLERLAIDEIILAAPVLGHAATLGLTASADLSAATRAVSLKFEIDRRDAPGRIAGTAAYAPESGQLDLDLSADEPSGGLIARAAGMDGLPELTASLKGSGTLDQWDGHLALQAGTLAHASGAAGIRAVTEGHRFTAAIDADIARLLPADIAPLFEGRTELAAAATLDTANRLAIESSSVRAAGFGAAMKGSFDLDSRIADLSFQARVPDNARFAALAPGMSWQSGTLEGTVKGNIAAPAVDAHVVAAGLAGAGYGTGTLTLDATTRPDTEGNLALTAEGEAQGLTATEPQVAAALGPTARFQATGLVPAGDTALSRLTGLTIHLTGLTARFTGQADRAAIDGNFNVERLDLATLTPLIERPLSGEAQFDIGIKASDNLSRLSLTINGRSQNVVTGVPAADGFFGRVTTLTGSLERSGETAISINNLRMNAEGLAFAMDGHLDTSAADLRASLNLADLSRLDPRVTGAVEARGAFSGSLDELKATAQVSIPSGTAMGKPIQGLTLDFTGNDITGNPNATFRLNGTVAGQPATGSGAFASAPDDRFEIQNLDIAIGSARATGGVTITDASLATGRLTLAAPNLADISPLVLTELAGSLNADITLDISEGRQRVAVKGNAERVAAAGQSVAMARIDATVIDPIGVPSLDGSVEIRGANVSGQVIENATIRGKGGTDGTDLTVDATVQNTALRAAGRLARQGDGARLRLDRLSATRGSTTIATTAPANIAYAGGTVTIDRLALNAGGGSVTVAGSAGERLDLTADLRAIPLSLDELAAPGLNLSGTLAGNARITGTAAAPTGNYQLTVTRLSTPDVARSGAGPFDITARGDLGSGRATIRSEIRGRYLQALTINGSVPLGAGALDLAIRGGVDLGILNPMLATTGAQVVGNAAINATVTGTASAPNAGGTIRITGGRYIDSLNGINLDRIEAVLTGNQRSVTLTSFSARTTNGGSLAGRGTIGLDPAAGFPGRIEIDMVNAQLVNSELMRLVTEGRIAVEGAFLNNPRVTGRMVVRALDVNIPDRLPGGVQSLNVRHVNAGKRSVPGAARAARREARPADAGIPLDLTISAPNNVFVRGMGIEAELGGDIQLRGTSSAPVAMGGFEMRRGNFDFVGRRLSFTRGRVTFTGTTDPELDFVAETTASDVTARIIVTGPASAPEIDFTSTPTLPQDEVLSRLLFGRSVGQLSSGQALQIAQTVAQFSGGSGVLNDVRRSLGVDSLVVGTDDAGTGGQVGVGRRLNDNIYLGVRQGTSANSSKVTVDVDVTKNIRLQGATSAGGAAEVGIGAQWDY</sequence>
<dbReference type="Pfam" id="PF04357">
    <property type="entry name" value="TamB"/>
    <property type="match status" value="1"/>
</dbReference>
<evidence type="ECO:0000256" key="4">
    <source>
        <dbReference type="ARBA" id="ARBA00023136"/>
    </source>
</evidence>
<keyword evidence="3" id="KW-1133">Transmembrane helix</keyword>
<proteinExistence type="predicted"/>
<dbReference type="PANTHER" id="PTHR36985">
    <property type="entry name" value="TRANSLOCATION AND ASSEMBLY MODULE SUBUNIT TAMB"/>
    <property type="match status" value="1"/>
</dbReference>
<name>A0A9W6NAI5_9HYPH</name>
<comment type="subcellular location">
    <subcellularLocation>
        <location evidence="1">Membrane</location>
        <topology evidence="1">Single-pass membrane protein</topology>
    </subcellularLocation>
</comment>
<keyword evidence="7" id="KW-1185">Reference proteome</keyword>
<dbReference type="GO" id="GO:0005886">
    <property type="term" value="C:plasma membrane"/>
    <property type="evidence" value="ECO:0007669"/>
    <property type="project" value="InterPro"/>
</dbReference>
<dbReference type="InterPro" id="IPR007452">
    <property type="entry name" value="TamB_C"/>
</dbReference>
<dbReference type="Proteomes" id="UP001143330">
    <property type="component" value="Unassembled WGS sequence"/>
</dbReference>
<evidence type="ECO:0000259" key="5">
    <source>
        <dbReference type="Pfam" id="PF04357"/>
    </source>
</evidence>
<keyword evidence="4" id="KW-0472">Membrane</keyword>
<reference evidence="6" key="1">
    <citation type="journal article" date="2014" name="Int. J. Syst. Evol. Microbiol.">
        <title>Complete genome sequence of Corynebacterium casei LMG S-19264T (=DSM 44701T), isolated from a smear-ripened cheese.</title>
        <authorList>
            <consortium name="US DOE Joint Genome Institute (JGI-PGF)"/>
            <person name="Walter F."/>
            <person name="Albersmeier A."/>
            <person name="Kalinowski J."/>
            <person name="Ruckert C."/>
        </authorList>
    </citation>
    <scope>NUCLEOTIDE SEQUENCE</scope>
    <source>
        <strain evidence="6">VKM B-2789</strain>
    </source>
</reference>
<dbReference type="EMBL" id="BSFM01000014">
    <property type="protein sequence ID" value="GLK84504.1"/>
    <property type="molecule type" value="Genomic_DNA"/>
</dbReference>
<evidence type="ECO:0000256" key="3">
    <source>
        <dbReference type="ARBA" id="ARBA00022989"/>
    </source>
</evidence>
<feature type="domain" description="Translocation and assembly module TamB C-terminal" evidence="5">
    <location>
        <begin position="1078"/>
        <end position="1422"/>
    </location>
</feature>